<reference evidence="3" key="1">
    <citation type="submission" date="2015-10" db="EMBL/GenBank/DDBJ databases">
        <authorList>
            <person name="Ju K.-S."/>
            <person name="Doroghazi J.R."/>
            <person name="Metcalf W.W."/>
        </authorList>
    </citation>
    <scope>NUCLEOTIDE SEQUENCE [LARGE SCALE GENOMIC DNA]</scope>
    <source>
        <strain evidence="3">NRRL 3151</strain>
    </source>
</reference>
<keyword evidence="1" id="KW-0812">Transmembrane</keyword>
<dbReference type="AlphaFoldDB" id="A0A117MLQ7"/>
<keyword evidence="1" id="KW-1133">Transmembrane helix</keyword>
<feature type="transmembrane region" description="Helical" evidence="1">
    <location>
        <begin position="64"/>
        <end position="86"/>
    </location>
</feature>
<name>A0A117MLQ7_9ACTN</name>
<evidence type="ECO:0000313" key="2">
    <source>
        <dbReference type="EMBL" id="KUL24297.1"/>
    </source>
</evidence>
<sequence length="102" mass="11057">MRDAVVCLQPVSGARRRVFLFHHAGGSHLFVRSWAPPAVGGGGPGRGRFDQLAQYASNFTSSPLFFLVCLILVGFFIASSAAHMTARRDRRSPGGRVQGRTQ</sequence>
<dbReference type="Proteomes" id="UP000053923">
    <property type="component" value="Unassembled WGS sequence"/>
</dbReference>
<keyword evidence="3" id="KW-1185">Reference proteome</keyword>
<evidence type="ECO:0000313" key="3">
    <source>
        <dbReference type="Proteomes" id="UP000053923"/>
    </source>
</evidence>
<comment type="caution">
    <text evidence="2">The sequence shown here is derived from an EMBL/GenBank/DDBJ whole genome shotgun (WGS) entry which is preliminary data.</text>
</comment>
<protein>
    <submittedName>
        <fullName evidence="2">Uncharacterized protein</fullName>
    </submittedName>
</protein>
<dbReference type="EMBL" id="LLZG01000377">
    <property type="protein sequence ID" value="KUL24297.1"/>
    <property type="molecule type" value="Genomic_DNA"/>
</dbReference>
<accession>A0A117MLQ7</accession>
<proteinExistence type="predicted"/>
<evidence type="ECO:0000256" key="1">
    <source>
        <dbReference type="SAM" id="Phobius"/>
    </source>
</evidence>
<keyword evidence="1" id="KW-0472">Membrane</keyword>
<gene>
    <name evidence="2" type="ORF">ADL12_37405</name>
</gene>
<organism evidence="2 3">
    <name type="scientific">Streptomyces regalis</name>
    <dbReference type="NCBI Taxonomy" id="68262"/>
    <lineage>
        <taxon>Bacteria</taxon>
        <taxon>Bacillati</taxon>
        <taxon>Actinomycetota</taxon>
        <taxon>Actinomycetes</taxon>
        <taxon>Kitasatosporales</taxon>
        <taxon>Streptomycetaceae</taxon>
        <taxon>Streptomyces</taxon>
    </lineage>
</organism>